<keyword evidence="3" id="KW-1185">Reference proteome</keyword>
<dbReference type="NCBIfam" id="TIGR03511">
    <property type="entry name" value="GldH_lipo"/>
    <property type="match status" value="1"/>
</dbReference>
<dbReference type="InterPro" id="IPR020018">
    <property type="entry name" value="Motility-assoc_lipoprot_GldH"/>
</dbReference>
<proteinExistence type="predicted"/>
<sequence>MHKFLGLLVFALFISCGSSSEDVIMNPVNGKWNRKTVQKYNVSISDNQNPKNIIFVVRNNDSYPYSNLRFIVDFKDLQNKKSEVDTLNYILAKPNGEWLGTGFGDTKETLFLYKVNYRFPKNGKYEINVTQAMRNDNLPGIEDLGIKVETAKP</sequence>
<keyword evidence="1" id="KW-0732">Signal</keyword>
<protein>
    <submittedName>
        <fullName evidence="2">Gliding motility lipoprotein GldH</fullName>
    </submittedName>
</protein>
<gene>
    <name evidence="2" type="ORF">IC610_10965</name>
</gene>
<comment type="caution">
    <text evidence="2">The sequence shown here is derived from an EMBL/GenBank/DDBJ whole genome shotgun (WGS) entry which is preliminary data.</text>
</comment>
<name>A0ABR8ZCG9_9FLAO</name>
<evidence type="ECO:0000313" key="2">
    <source>
        <dbReference type="EMBL" id="MBD8082936.1"/>
    </source>
</evidence>
<dbReference type="RefSeq" id="WP_191736902.1">
    <property type="nucleotide sequence ID" value="NZ_JACYFS010000003.1"/>
</dbReference>
<feature type="signal peptide" evidence="1">
    <location>
        <begin position="1"/>
        <end position="20"/>
    </location>
</feature>
<keyword evidence="2" id="KW-0449">Lipoprotein</keyword>
<dbReference type="PROSITE" id="PS51257">
    <property type="entry name" value="PROKAR_LIPOPROTEIN"/>
    <property type="match status" value="1"/>
</dbReference>
<accession>A0ABR8ZCG9</accession>
<feature type="chain" id="PRO_5047130936" evidence="1">
    <location>
        <begin position="21"/>
        <end position="153"/>
    </location>
</feature>
<dbReference type="EMBL" id="JACYFS010000003">
    <property type="protein sequence ID" value="MBD8082936.1"/>
    <property type="molecule type" value="Genomic_DNA"/>
</dbReference>
<reference evidence="2 3" key="1">
    <citation type="submission" date="2020-09" db="EMBL/GenBank/DDBJ databases">
        <title>Genome seq and assembly of Chryseobacterium sp.</title>
        <authorList>
            <person name="Chhetri G."/>
        </authorList>
    </citation>
    <scope>NUCLEOTIDE SEQUENCE [LARGE SCALE GENOMIC DNA]</scope>
    <source>
        <strain evidence="2 3">GCR10</strain>
    </source>
</reference>
<organism evidence="2 3">
    <name type="scientific">Chryseobacterium caseinilyticum</name>
    <dbReference type="NCBI Taxonomy" id="2771428"/>
    <lineage>
        <taxon>Bacteria</taxon>
        <taxon>Pseudomonadati</taxon>
        <taxon>Bacteroidota</taxon>
        <taxon>Flavobacteriia</taxon>
        <taxon>Flavobacteriales</taxon>
        <taxon>Weeksellaceae</taxon>
        <taxon>Chryseobacterium group</taxon>
        <taxon>Chryseobacterium</taxon>
    </lineage>
</organism>
<dbReference type="Proteomes" id="UP000637299">
    <property type="component" value="Unassembled WGS sequence"/>
</dbReference>
<dbReference type="Pfam" id="PF14109">
    <property type="entry name" value="GldH_lipo"/>
    <property type="match status" value="1"/>
</dbReference>
<evidence type="ECO:0000313" key="3">
    <source>
        <dbReference type="Proteomes" id="UP000637299"/>
    </source>
</evidence>
<evidence type="ECO:0000256" key="1">
    <source>
        <dbReference type="SAM" id="SignalP"/>
    </source>
</evidence>